<keyword evidence="8 11" id="KW-1133">Transmembrane helix</keyword>
<organism evidence="13 14">
    <name type="scientific">Silvimonas amylolytica</name>
    <dbReference type="NCBI Taxonomy" id="449663"/>
    <lineage>
        <taxon>Bacteria</taxon>
        <taxon>Pseudomonadati</taxon>
        <taxon>Pseudomonadota</taxon>
        <taxon>Betaproteobacteria</taxon>
        <taxon>Neisseriales</taxon>
        <taxon>Chitinibacteraceae</taxon>
        <taxon>Silvimonas</taxon>
    </lineage>
</organism>
<protein>
    <recommendedName>
        <fullName evidence="12">TonB C-terminal domain-containing protein</fullName>
    </recommendedName>
</protein>
<dbReference type="InterPro" id="IPR037682">
    <property type="entry name" value="TonB_C"/>
</dbReference>
<dbReference type="Pfam" id="PF13103">
    <property type="entry name" value="TonB_2"/>
    <property type="match status" value="1"/>
</dbReference>
<sequence>MNAVMEQRPERHPEEKNTLSLILAIVVHALLVLFLVFSVHWQTHKAQTVEVELWGGPPPAPEKIVEPVQEKPVKQQIVTPEPVVTPEPKPDIQEEKVKVAPTPKPTPKPTPTPTPKPTPTPTPKPTPAPTPEPTKAPKPTPAPKKKPDPNSMDALLSANTLTNTAEAKPNGKAGGKGNNPDATSNTGPAGGKGTGAGGSGGYLAGLSSLLKSRIHYSPNGDENPSVNMRINVLPDGTVQDVQVIKSSGNGAYDDAVKRAILDLGRLPPRPGSTPFTGEWRSLTPSFRLKD</sequence>
<dbReference type="NCBIfam" id="TIGR01352">
    <property type="entry name" value="tonB_Cterm"/>
    <property type="match status" value="1"/>
</dbReference>
<evidence type="ECO:0000256" key="10">
    <source>
        <dbReference type="SAM" id="MobiDB-lite"/>
    </source>
</evidence>
<keyword evidence="7" id="KW-0653">Protein transport</keyword>
<dbReference type="SUPFAM" id="SSF74653">
    <property type="entry name" value="TolA/TonB C-terminal domain"/>
    <property type="match status" value="1"/>
</dbReference>
<feature type="region of interest" description="Disordered" evidence="10">
    <location>
        <begin position="265"/>
        <end position="290"/>
    </location>
</feature>
<comment type="subcellular location">
    <subcellularLocation>
        <location evidence="1">Cell inner membrane</location>
        <topology evidence="1">Single-pass membrane protein</topology>
        <orientation evidence="1">Periplasmic side</orientation>
    </subcellularLocation>
</comment>
<evidence type="ECO:0000256" key="6">
    <source>
        <dbReference type="ARBA" id="ARBA00022692"/>
    </source>
</evidence>
<comment type="caution">
    <text evidence="13">The sequence shown here is derived from an EMBL/GenBank/DDBJ whole genome shotgun (WGS) entry which is preliminary data.</text>
</comment>
<feature type="compositionally biased region" description="Gly residues" evidence="10">
    <location>
        <begin position="188"/>
        <end position="203"/>
    </location>
</feature>
<feature type="transmembrane region" description="Helical" evidence="11">
    <location>
        <begin position="21"/>
        <end position="41"/>
    </location>
</feature>
<feature type="compositionally biased region" description="Basic and acidic residues" evidence="10">
    <location>
        <begin position="88"/>
        <end position="98"/>
    </location>
</feature>
<feature type="domain" description="TonB C-terminal" evidence="12">
    <location>
        <begin position="198"/>
        <end position="290"/>
    </location>
</feature>
<evidence type="ECO:0000256" key="3">
    <source>
        <dbReference type="ARBA" id="ARBA00022448"/>
    </source>
</evidence>
<evidence type="ECO:0000256" key="8">
    <source>
        <dbReference type="ARBA" id="ARBA00022989"/>
    </source>
</evidence>
<evidence type="ECO:0000256" key="9">
    <source>
        <dbReference type="ARBA" id="ARBA00023136"/>
    </source>
</evidence>
<dbReference type="PANTHER" id="PTHR33446:SF2">
    <property type="entry name" value="PROTEIN TONB"/>
    <property type="match status" value="1"/>
</dbReference>
<dbReference type="InterPro" id="IPR051045">
    <property type="entry name" value="TonB-dependent_transducer"/>
</dbReference>
<reference evidence="14" key="1">
    <citation type="journal article" date="2019" name="Int. J. Syst. Evol. Microbiol.">
        <title>The Global Catalogue of Microorganisms (GCM) 10K type strain sequencing project: providing services to taxonomists for standard genome sequencing and annotation.</title>
        <authorList>
            <consortium name="The Broad Institute Genomics Platform"/>
            <consortium name="The Broad Institute Genome Sequencing Center for Infectious Disease"/>
            <person name="Wu L."/>
            <person name="Ma J."/>
        </authorList>
    </citation>
    <scope>NUCLEOTIDE SEQUENCE [LARGE SCALE GENOMIC DNA]</scope>
    <source>
        <strain evidence="14">CGMCC 1.8860</strain>
    </source>
</reference>
<evidence type="ECO:0000313" key="13">
    <source>
        <dbReference type="EMBL" id="GGP25735.1"/>
    </source>
</evidence>
<dbReference type="Gene3D" id="3.30.1150.10">
    <property type="match status" value="1"/>
</dbReference>
<proteinExistence type="inferred from homology"/>
<evidence type="ECO:0000256" key="5">
    <source>
        <dbReference type="ARBA" id="ARBA00022519"/>
    </source>
</evidence>
<dbReference type="PANTHER" id="PTHR33446">
    <property type="entry name" value="PROTEIN TONB-RELATED"/>
    <property type="match status" value="1"/>
</dbReference>
<dbReference type="InterPro" id="IPR006260">
    <property type="entry name" value="TonB/TolA_C"/>
</dbReference>
<feature type="compositionally biased region" description="Pro residues" evidence="10">
    <location>
        <begin position="102"/>
        <end position="142"/>
    </location>
</feature>
<name>A0ABQ2PK44_9NEIS</name>
<dbReference type="PROSITE" id="PS52015">
    <property type="entry name" value="TONB_CTD"/>
    <property type="match status" value="1"/>
</dbReference>
<feature type="region of interest" description="Disordered" evidence="10">
    <location>
        <begin position="70"/>
        <end position="204"/>
    </location>
</feature>
<keyword evidence="5" id="KW-0997">Cell inner membrane</keyword>
<dbReference type="EMBL" id="BMLY01000002">
    <property type="protein sequence ID" value="GGP25735.1"/>
    <property type="molecule type" value="Genomic_DNA"/>
</dbReference>
<comment type="similarity">
    <text evidence="2">Belongs to the TonB family.</text>
</comment>
<dbReference type="RefSeq" id="WP_188691409.1">
    <property type="nucleotide sequence ID" value="NZ_BMLY01000002.1"/>
</dbReference>
<keyword evidence="4" id="KW-1003">Cell membrane</keyword>
<keyword evidence="3" id="KW-0813">Transport</keyword>
<accession>A0ABQ2PK44</accession>
<evidence type="ECO:0000259" key="12">
    <source>
        <dbReference type="PROSITE" id="PS52015"/>
    </source>
</evidence>
<dbReference type="Proteomes" id="UP000621859">
    <property type="component" value="Unassembled WGS sequence"/>
</dbReference>
<gene>
    <name evidence="13" type="ORF">GCM10010971_15540</name>
</gene>
<evidence type="ECO:0000256" key="7">
    <source>
        <dbReference type="ARBA" id="ARBA00022927"/>
    </source>
</evidence>
<evidence type="ECO:0000256" key="2">
    <source>
        <dbReference type="ARBA" id="ARBA00006555"/>
    </source>
</evidence>
<keyword evidence="6 11" id="KW-0812">Transmembrane</keyword>
<keyword evidence="14" id="KW-1185">Reference proteome</keyword>
<evidence type="ECO:0000256" key="11">
    <source>
        <dbReference type="SAM" id="Phobius"/>
    </source>
</evidence>
<evidence type="ECO:0000256" key="4">
    <source>
        <dbReference type="ARBA" id="ARBA00022475"/>
    </source>
</evidence>
<evidence type="ECO:0000313" key="14">
    <source>
        <dbReference type="Proteomes" id="UP000621859"/>
    </source>
</evidence>
<keyword evidence="9 11" id="KW-0472">Membrane</keyword>
<evidence type="ECO:0000256" key="1">
    <source>
        <dbReference type="ARBA" id="ARBA00004383"/>
    </source>
</evidence>